<feature type="region of interest" description="Disordered" evidence="2">
    <location>
        <begin position="116"/>
        <end position="139"/>
    </location>
</feature>
<keyword evidence="1" id="KW-1133">Transmembrane helix</keyword>
<protein>
    <recommendedName>
        <fullName evidence="1">Pecanex-like protein</fullName>
    </recommendedName>
</protein>
<feature type="transmembrane region" description="Helical" evidence="1">
    <location>
        <begin position="561"/>
        <end position="581"/>
    </location>
</feature>
<feature type="transmembrane region" description="Helical" evidence="1">
    <location>
        <begin position="415"/>
        <end position="435"/>
    </location>
</feature>
<feature type="transmembrane region" description="Helical" evidence="1">
    <location>
        <begin position="292"/>
        <end position="308"/>
    </location>
</feature>
<dbReference type="OMA" id="CACANTM"/>
<accession>A0A8C4RAJ0</accession>
<comment type="similarity">
    <text evidence="1">Belongs to the pecanex family.</text>
</comment>
<evidence type="ECO:0000313" key="3">
    <source>
        <dbReference type="Ensembl" id="ENSEBUP00000027818.1"/>
    </source>
</evidence>
<dbReference type="Ensembl" id="ENSEBUT00000028394.1">
    <property type="protein sequence ID" value="ENSEBUP00000027818.1"/>
    <property type="gene ID" value="ENSEBUG00000017018.1"/>
</dbReference>
<organism evidence="3 4">
    <name type="scientific">Eptatretus burgeri</name>
    <name type="common">Inshore hagfish</name>
    <dbReference type="NCBI Taxonomy" id="7764"/>
    <lineage>
        <taxon>Eukaryota</taxon>
        <taxon>Metazoa</taxon>
        <taxon>Chordata</taxon>
        <taxon>Craniata</taxon>
        <taxon>Vertebrata</taxon>
        <taxon>Cyclostomata</taxon>
        <taxon>Myxini</taxon>
        <taxon>Myxiniformes</taxon>
        <taxon>Myxinidae</taxon>
        <taxon>Eptatretinae</taxon>
        <taxon>Eptatretus</taxon>
    </lineage>
</organism>
<comment type="subcellular location">
    <subcellularLocation>
        <location evidence="1">Membrane</location>
        <topology evidence="1">Multi-pass membrane protein</topology>
    </subcellularLocation>
</comment>
<dbReference type="GO" id="GO:0016020">
    <property type="term" value="C:membrane"/>
    <property type="evidence" value="ECO:0007669"/>
    <property type="project" value="UniProtKB-SubCell"/>
</dbReference>
<dbReference type="Proteomes" id="UP000694388">
    <property type="component" value="Unplaced"/>
</dbReference>
<dbReference type="AlphaFoldDB" id="A0A8C4RAJ0"/>
<sequence>MYLFASSLPEGPRSRTSSLFKQVQPPLLSLPGVGGNSSAGLLVQPPGGGPLHVATSHDDTTAGAVHCFEDEDGNLLTYTFGEQSDGCATLLSNADGPSSAKHPTWGSHSYLDTPTVGFLEKDEDGSREQEANPYDAEGSGTVDSIFVDQRLFRPQSRFRGLELELPHVAESFEDRAVECDRDRSGTGSSEKHNKPRYKLQLFPGAWIGVKYDRLALFALLDRNRQIVENVIAVVLAVLVAFLGFLLLTMGFFRDIWVLHFCLVIAGCQYSLLKSVQPDAASPMHGHNRVIAYSRPVYFCLCCALMWLLDLASHKTTGPSFTLYGIQFTPPSHLTHARDLVIAFTLAFPLVFLLGLLPQINTFTMYVLEQLDIHVFGGNATTSLVASIYSFMRSVVCVTILYGFCYIPLQQTWDSQHIPVLFSVFCGLLVALSYHLSRQSSDPSILWSLIKLKVIPETKPENPEDPQQEAQDPLPEKLRQSVSERLQSDVIVCVVMAVLTFAVHVSTVFVVLQPVLRFVLIGLVGFVGFVAHYLLPQLRKQLPWYCFSHPLLKTREYNQFEVRGTTCACANTMLFLLVLLVLI</sequence>
<reference evidence="3" key="1">
    <citation type="submission" date="2025-08" db="UniProtKB">
        <authorList>
            <consortium name="Ensembl"/>
        </authorList>
    </citation>
    <scope>IDENTIFICATION</scope>
</reference>
<name>A0A8C4RAJ0_EPTBU</name>
<feature type="transmembrane region" description="Helical" evidence="1">
    <location>
        <begin position="379"/>
        <end position="403"/>
    </location>
</feature>
<keyword evidence="4" id="KW-1185">Reference proteome</keyword>
<keyword evidence="1" id="KW-0472">Membrane</keyword>
<evidence type="ECO:0000313" key="4">
    <source>
        <dbReference type="Proteomes" id="UP000694388"/>
    </source>
</evidence>
<feature type="transmembrane region" description="Helical" evidence="1">
    <location>
        <begin position="517"/>
        <end position="534"/>
    </location>
</feature>
<reference evidence="3" key="2">
    <citation type="submission" date="2025-09" db="UniProtKB">
        <authorList>
            <consortium name="Ensembl"/>
        </authorList>
    </citation>
    <scope>IDENTIFICATION</scope>
</reference>
<keyword evidence="1" id="KW-0812">Transmembrane</keyword>
<feature type="transmembrane region" description="Helical" evidence="1">
    <location>
        <begin position="230"/>
        <end position="249"/>
    </location>
</feature>
<feature type="transmembrane region" description="Helical" evidence="1">
    <location>
        <begin position="489"/>
        <end position="511"/>
    </location>
</feature>
<proteinExistence type="inferred from homology"/>
<evidence type="ECO:0000256" key="1">
    <source>
        <dbReference type="RuleBase" id="RU367089"/>
    </source>
</evidence>
<feature type="transmembrane region" description="Helical" evidence="1">
    <location>
        <begin position="255"/>
        <end position="272"/>
    </location>
</feature>
<dbReference type="PANTHER" id="PTHR12372:SF7">
    <property type="entry name" value="PROTEIN PECANEX"/>
    <property type="match status" value="1"/>
</dbReference>
<dbReference type="InterPro" id="IPR039797">
    <property type="entry name" value="Pecanex"/>
</dbReference>
<dbReference type="GeneTree" id="ENSGT00940000157417"/>
<dbReference type="PANTHER" id="PTHR12372">
    <property type="entry name" value="PECANEX"/>
    <property type="match status" value="1"/>
</dbReference>
<evidence type="ECO:0000256" key="2">
    <source>
        <dbReference type="SAM" id="MobiDB-lite"/>
    </source>
</evidence>
<feature type="transmembrane region" description="Helical" evidence="1">
    <location>
        <begin position="339"/>
        <end position="367"/>
    </location>
</feature>